<dbReference type="AlphaFoldDB" id="A0A841KHB5"/>
<evidence type="ECO:0000256" key="4">
    <source>
        <dbReference type="ARBA" id="ARBA00022989"/>
    </source>
</evidence>
<reference evidence="10 11" key="1">
    <citation type="submission" date="2020-08" db="EMBL/GenBank/DDBJ databases">
        <title>Genomic Encyclopedia of Type Strains, Phase IV (KMG-IV): sequencing the most valuable type-strain genomes for metagenomic binning, comparative biology and taxonomic classification.</title>
        <authorList>
            <person name="Goeker M."/>
        </authorList>
    </citation>
    <scope>NUCLEOTIDE SEQUENCE [LARGE SCALE GENOMIC DNA]</scope>
    <source>
        <strain evidence="10 11">DSM 101465</strain>
    </source>
</reference>
<comment type="subcellular location">
    <subcellularLocation>
        <location evidence="1">Cell membrane</location>
        <topology evidence="1">Multi-pass membrane protein</topology>
    </subcellularLocation>
</comment>
<dbReference type="InterPro" id="IPR003856">
    <property type="entry name" value="LPS_length_determ_N"/>
</dbReference>
<comment type="caution">
    <text evidence="10">The sequence shown here is derived from an EMBL/GenBank/DDBJ whole genome shotgun (WGS) entry which is preliminary data.</text>
</comment>
<dbReference type="GO" id="GO:0005886">
    <property type="term" value="C:plasma membrane"/>
    <property type="evidence" value="ECO:0007669"/>
    <property type="project" value="UniProtKB-SubCell"/>
</dbReference>
<dbReference type="Gene3D" id="3.40.50.300">
    <property type="entry name" value="P-loop containing nucleotide triphosphate hydrolases"/>
    <property type="match status" value="1"/>
</dbReference>
<dbReference type="Pfam" id="PF02706">
    <property type="entry name" value="Wzz"/>
    <property type="match status" value="1"/>
</dbReference>
<feature type="region of interest" description="Disordered" evidence="7">
    <location>
        <begin position="502"/>
        <end position="529"/>
    </location>
</feature>
<protein>
    <submittedName>
        <fullName evidence="10">Uncharacterized protein involved in exopolysaccharide biosynthesis</fullName>
    </submittedName>
</protein>
<dbReference type="PANTHER" id="PTHR32309:SF13">
    <property type="entry name" value="FERRIC ENTEROBACTIN TRANSPORT PROTEIN FEPE"/>
    <property type="match status" value="1"/>
</dbReference>
<evidence type="ECO:0000313" key="11">
    <source>
        <dbReference type="Proteomes" id="UP000588017"/>
    </source>
</evidence>
<feature type="transmembrane region" description="Helical" evidence="8">
    <location>
        <begin position="32"/>
        <end position="51"/>
    </location>
</feature>
<dbReference type="GO" id="GO:0004713">
    <property type="term" value="F:protein tyrosine kinase activity"/>
    <property type="evidence" value="ECO:0007669"/>
    <property type="project" value="TreeGrafter"/>
</dbReference>
<evidence type="ECO:0000256" key="8">
    <source>
        <dbReference type="SAM" id="Phobius"/>
    </source>
</evidence>
<evidence type="ECO:0000256" key="5">
    <source>
        <dbReference type="ARBA" id="ARBA00023136"/>
    </source>
</evidence>
<evidence type="ECO:0000256" key="2">
    <source>
        <dbReference type="ARBA" id="ARBA00022475"/>
    </source>
</evidence>
<accession>A0A841KHB5</accession>
<organism evidence="10 11">
    <name type="scientific">Chelatococcus composti</name>
    <dbReference type="NCBI Taxonomy" id="1743235"/>
    <lineage>
        <taxon>Bacteria</taxon>
        <taxon>Pseudomonadati</taxon>
        <taxon>Pseudomonadota</taxon>
        <taxon>Alphaproteobacteria</taxon>
        <taxon>Hyphomicrobiales</taxon>
        <taxon>Chelatococcaceae</taxon>
        <taxon>Chelatococcus</taxon>
    </lineage>
</organism>
<dbReference type="InterPro" id="IPR050445">
    <property type="entry name" value="Bact_polysacc_biosynth/exp"/>
</dbReference>
<sequence length="727" mass="77932">MSKEVAAGVQPAGGDELDLGALWRALVRRRMWIALPTLLAFVGAFLIVNLVTPRYTAETSVLLVSGDTFYTRPEGGADTGSQFDEEAVQSEVQVIMSRDLARDVIRKLGLVGNPEFDPDARVLGLRQRIMQWLGLGGARKERPPEERVLPTYYERLNVFPLPRSRVVAIEFSSADPDLAARAANTIAESYLDFQRSVKQSATQAASQWLAETIEPLRKQVAEAEAKVEDFRARHGLMSGSSGEVTLPSQQLAELSAQLSAARSAQADAEAKARLIRDLIASGRVFDIPDVANNEFIRRLLEQRIALRAQLALEERTLLPAHPRIKQLNAQIADLENQIRQEAQRTVRSLENEAKLAAARVDSLQKAFDAQSAVAAKAKEYEVELRALEREARTQREQLETYLTRYREAQAREVESASPADARIVSRAVVPGTPSFPKKVPIIAIVTLAAFSLATTLVIALELLSGRAFVPVAPSLAQVPAEVVPEPGAAPVAEPALAAPAQAPVQGEAVAAADGPAQEQPSPRQLREDGDVGAAVQAGALAPLLARLGDRPGQGRGRRVLVTEAAAEAGAVRLARALADDRVNTERTILLDMTAGGAKRDAGRPGLAELASGTASFTDVIGRDPGTRLHHVSAGADLAATLDARPGALELPLLALDQTYEWVILIVDAAGLEALAPHVLPYVDHAVLVSQEAEQAETTRAAYGRLARAKARDIIVVVPQADGTRAAA</sequence>
<keyword evidence="11" id="KW-1185">Reference proteome</keyword>
<dbReference type="PANTHER" id="PTHR32309">
    <property type="entry name" value="TYROSINE-PROTEIN KINASE"/>
    <property type="match status" value="1"/>
</dbReference>
<keyword evidence="3 8" id="KW-0812">Transmembrane</keyword>
<evidence type="ECO:0000313" key="10">
    <source>
        <dbReference type="EMBL" id="MBB6169306.1"/>
    </source>
</evidence>
<feature type="coiled-coil region" evidence="6">
    <location>
        <begin position="296"/>
        <end position="411"/>
    </location>
</feature>
<keyword evidence="6" id="KW-0175">Coiled coil</keyword>
<name>A0A841KHB5_9HYPH</name>
<keyword evidence="4 8" id="KW-1133">Transmembrane helix</keyword>
<dbReference type="Proteomes" id="UP000588017">
    <property type="component" value="Unassembled WGS sequence"/>
</dbReference>
<evidence type="ECO:0000256" key="6">
    <source>
        <dbReference type="SAM" id="Coils"/>
    </source>
</evidence>
<keyword evidence="5 8" id="KW-0472">Membrane</keyword>
<dbReference type="EMBL" id="JACHEH010000007">
    <property type="protein sequence ID" value="MBB6169306.1"/>
    <property type="molecule type" value="Genomic_DNA"/>
</dbReference>
<gene>
    <name evidence="10" type="ORF">HNQ73_002948</name>
</gene>
<keyword evidence="2" id="KW-1003">Cell membrane</keyword>
<evidence type="ECO:0000256" key="3">
    <source>
        <dbReference type="ARBA" id="ARBA00022692"/>
    </source>
</evidence>
<feature type="domain" description="Polysaccharide chain length determinant N-terminal" evidence="9">
    <location>
        <begin position="15"/>
        <end position="108"/>
    </location>
</feature>
<evidence type="ECO:0000256" key="1">
    <source>
        <dbReference type="ARBA" id="ARBA00004651"/>
    </source>
</evidence>
<proteinExistence type="predicted"/>
<evidence type="ECO:0000256" key="7">
    <source>
        <dbReference type="SAM" id="MobiDB-lite"/>
    </source>
</evidence>
<dbReference type="RefSeq" id="WP_183335628.1">
    <property type="nucleotide sequence ID" value="NZ_BMHX01000007.1"/>
</dbReference>
<dbReference type="InterPro" id="IPR027417">
    <property type="entry name" value="P-loop_NTPase"/>
</dbReference>
<evidence type="ECO:0000259" key="9">
    <source>
        <dbReference type="Pfam" id="PF02706"/>
    </source>
</evidence>
<feature type="coiled-coil region" evidence="6">
    <location>
        <begin position="213"/>
        <end position="271"/>
    </location>
</feature>